<comment type="caution">
    <text evidence="1">The sequence shown here is derived from an EMBL/GenBank/DDBJ whole genome shotgun (WGS) entry which is preliminary data.</text>
</comment>
<dbReference type="Gene3D" id="3.40.30.10">
    <property type="entry name" value="Glutaredoxin"/>
    <property type="match status" value="1"/>
</dbReference>
<accession>A0A9X3WY55</accession>
<evidence type="ECO:0000313" key="1">
    <source>
        <dbReference type="EMBL" id="MDC3980309.1"/>
    </source>
</evidence>
<evidence type="ECO:0000313" key="2">
    <source>
        <dbReference type="Proteomes" id="UP001151081"/>
    </source>
</evidence>
<reference evidence="1 2" key="1">
    <citation type="submission" date="2021-04" db="EMBL/GenBank/DDBJ databases">
        <title>Genome analysis of Polyangium sp.</title>
        <authorList>
            <person name="Li Y."/>
            <person name="Wang J."/>
        </authorList>
    </citation>
    <scope>NUCLEOTIDE SEQUENCE [LARGE SCALE GENOMIC DNA]</scope>
    <source>
        <strain evidence="1 2">SDU14</strain>
    </source>
</reference>
<sequence>MNPLERIKRGLVMRAVVAAEDAALGHALRVRLRHALGRPARVELYFAFDDPCAAVAFRPLRDVLRRRFVHVSLFPLVSRGIENDPAAAHRAPYALVDARRLARRTGRVLERSEPISAASIAYLARLTESLRKGPHQADFAEAALDAVWFGERLPAPSDMHALFQRITGASPSSTFRNDAALDRALAKNHARLVERGHWESPACWVEGAWYLAHERITQIDERLAKDGF</sequence>
<dbReference type="RefSeq" id="WP_272417344.1">
    <property type="nucleotide sequence ID" value="NZ_JAGTJJ010000002.1"/>
</dbReference>
<keyword evidence="2" id="KW-1185">Reference proteome</keyword>
<dbReference type="Proteomes" id="UP001151081">
    <property type="component" value="Unassembled WGS sequence"/>
</dbReference>
<protein>
    <submittedName>
        <fullName evidence="1">Uncharacterized protein</fullName>
    </submittedName>
</protein>
<dbReference type="InterPro" id="IPR036249">
    <property type="entry name" value="Thioredoxin-like_sf"/>
</dbReference>
<dbReference type="EMBL" id="JAGTJJ010000002">
    <property type="protein sequence ID" value="MDC3980309.1"/>
    <property type="molecule type" value="Genomic_DNA"/>
</dbReference>
<proteinExistence type="predicted"/>
<name>A0A9X3WY55_9BACT</name>
<dbReference type="SUPFAM" id="SSF52833">
    <property type="entry name" value="Thioredoxin-like"/>
    <property type="match status" value="1"/>
</dbReference>
<organism evidence="1 2">
    <name type="scientific">Polyangium jinanense</name>
    <dbReference type="NCBI Taxonomy" id="2829994"/>
    <lineage>
        <taxon>Bacteria</taxon>
        <taxon>Pseudomonadati</taxon>
        <taxon>Myxococcota</taxon>
        <taxon>Polyangia</taxon>
        <taxon>Polyangiales</taxon>
        <taxon>Polyangiaceae</taxon>
        <taxon>Polyangium</taxon>
    </lineage>
</organism>
<dbReference type="AlphaFoldDB" id="A0A9X3WY55"/>
<gene>
    <name evidence="1" type="ORF">KEG57_07385</name>
</gene>